<organism evidence="1 2">
    <name type="scientific">Saccharopolyspora spinosa</name>
    <dbReference type="NCBI Taxonomy" id="60894"/>
    <lineage>
        <taxon>Bacteria</taxon>
        <taxon>Bacillati</taxon>
        <taxon>Actinomycetota</taxon>
        <taxon>Actinomycetes</taxon>
        <taxon>Pseudonocardiales</taxon>
        <taxon>Pseudonocardiaceae</taxon>
        <taxon>Saccharopolyspora</taxon>
    </lineage>
</organism>
<evidence type="ECO:0008006" key="3">
    <source>
        <dbReference type="Google" id="ProtNLM"/>
    </source>
</evidence>
<dbReference type="Proteomes" id="UP000233786">
    <property type="component" value="Unassembled WGS sequence"/>
</dbReference>
<dbReference type="AlphaFoldDB" id="A0A2N3XZ31"/>
<evidence type="ECO:0000313" key="1">
    <source>
        <dbReference type="EMBL" id="PKW15943.1"/>
    </source>
</evidence>
<dbReference type="EMBL" id="PJNB01000001">
    <property type="protein sequence ID" value="PKW15943.1"/>
    <property type="molecule type" value="Genomic_DNA"/>
</dbReference>
<name>A0A2N3XZ31_SACSN</name>
<keyword evidence="2" id="KW-1185">Reference proteome</keyword>
<sequence length="137" mass="15324">MRHSPTHQGCQAFRFAAWKWCINTAEVLIDADGEAAATFYEQSGITTLDQFLPLEPAEPGFMRLIEIGIDHDYAMTQTDLGKPIIVAPVAPETGDNGVIVIDGWHRVYRARKEGREHLPVYLLTPYAEKASRIPIFA</sequence>
<dbReference type="STRING" id="994479.GCA_000194155_03492"/>
<protein>
    <recommendedName>
        <fullName evidence="3">ParB-like nuclease family protein</fullName>
    </recommendedName>
</protein>
<dbReference type="SUPFAM" id="SSF110849">
    <property type="entry name" value="ParB/Sulfiredoxin"/>
    <property type="match status" value="1"/>
</dbReference>
<reference evidence="1" key="1">
    <citation type="submission" date="2017-12" db="EMBL/GenBank/DDBJ databases">
        <title>Sequencing the genomes of 1000 Actinobacteria strains.</title>
        <authorList>
            <person name="Klenk H.-P."/>
        </authorList>
    </citation>
    <scope>NUCLEOTIDE SEQUENCE [LARGE SCALE GENOMIC DNA]</scope>
    <source>
        <strain evidence="1">DSM 44228</strain>
    </source>
</reference>
<comment type="caution">
    <text evidence="1">The sequence shown here is derived from an EMBL/GenBank/DDBJ whole genome shotgun (WGS) entry which is preliminary data.</text>
</comment>
<dbReference type="InterPro" id="IPR036086">
    <property type="entry name" value="ParB/Sulfiredoxin_sf"/>
</dbReference>
<evidence type="ECO:0000313" key="2">
    <source>
        <dbReference type="Proteomes" id="UP000233786"/>
    </source>
</evidence>
<accession>A0A2N3XZ31</accession>
<gene>
    <name evidence="1" type="ORF">A8926_3725</name>
</gene>
<proteinExistence type="predicted"/>